<dbReference type="PANTHER" id="PTHR46847">
    <property type="entry name" value="D-ALLOSE-BINDING PERIPLASMIC PROTEIN-RELATED"/>
    <property type="match status" value="1"/>
</dbReference>
<dbReference type="PANTHER" id="PTHR46847:SF1">
    <property type="entry name" value="D-ALLOSE-BINDING PERIPLASMIC PROTEIN-RELATED"/>
    <property type="match status" value="1"/>
</dbReference>
<dbReference type="CDD" id="cd06320">
    <property type="entry name" value="PBP1_allose_binding"/>
    <property type="match status" value="1"/>
</dbReference>
<dbReference type="Pfam" id="PF13407">
    <property type="entry name" value="Peripla_BP_4"/>
    <property type="match status" value="1"/>
</dbReference>
<dbReference type="AlphaFoldDB" id="A0A154V436"/>
<comment type="similarity">
    <text evidence="2">Belongs to the bacterial solute-binding protein 2 family.</text>
</comment>
<sequence>MLLPSRTTRLALAGLASVALLAGCTATPDGDAPAGGSSASGGVASLVSADAKSTVDEVKASLGEPAAKDGVKLCYVTRTLSNEFWGYERDGFEAEAKRLGVQFQTFDVTDESSITEQLDKAKSALNQGCSAILASPISATGLDSVFQSALAAGIPAIVLNDAKSSLPGVVYVGPDATTIGGTAADYIAGKLPDGGKVAMIEGDPGSSNAINRGDGFTAALTNHPGLDLVASQTASWDQTKAQEIATTMLTANPDIAAFYSQNDGMALGVQAAIDAKGLTGKVLLVGTDGIPQAKKQIQAGSYTATVSELPTTEGATGVDVALWLLAGKQVPAWVDVPAFIVDDQNVARYATGMP</sequence>
<organism evidence="6 7">
    <name type="scientific">Clavibacter tessellarius</name>
    <dbReference type="NCBI Taxonomy" id="31965"/>
    <lineage>
        <taxon>Bacteria</taxon>
        <taxon>Bacillati</taxon>
        <taxon>Actinomycetota</taxon>
        <taxon>Actinomycetes</taxon>
        <taxon>Micrococcales</taxon>
        <taxon>Microbacteriaceae</taxon>
        <taxon>Clavibacter</taxon>
    </lineage>
</organism>
<feature type="signal peptide" evidence="4">
    <location>
        <begin position="1"/>
        <end position="22"/>
    </location>
</feature>
<comment type="caution">
    <text evidence="6">The sequence shown here is derived from an EMBL/GenBank/DDBJ whole genome shotgun (WGS) entry which is preliminary data.</text>
</comment>
<evidence type="ECO:0000313" key="6">
    <source>
        <dbReference type="EMBL" id="KZC96132.1"/>
    </source>
</evidence>
<dbReference type="SUPFAM" id="SSF53822">
    <property type="entry name" value="Periplasmic binding protein-like I"/>
    <property type="match status" value="1"/>
</dbReference>
<evidence type="ECO:0000256" key="1">
    <source>
        <dbReference type="ARBA" id="ARBA00004196"/>
    </source>
</evidence>
<reference evidence="6 7" key="1">
    <citation type="submission" date="2016-01" db="EMBL/GenBank/DDBJ databases">
        <title>Draft genome sequence of Clavibacter michiganensis subsp. tessellarius DOAB 609.</title>
        <authorList>
            <person name="Tambong J.T."/>
        </authorList>
    </citation>
    <scope>NUCLEOTIDE SEQUENCE [LARGE SCALE GENOMIC DNA]</scope>
    <source>
        <strain evidence="6 7">DOAB 609</strain>
    </source>
</reference>
<evidence type="ECO:0000259" key="5">
    <source>
        <dbReference type="Pfam" id="PF13407"/>
    </source>
</evidence>
<evidence type="ECO:0000313" key="7">
    <source>
        <dbReference type="Proteomes" id="UP000076218"/>
    </source>
</evidence>
<comment type="subcellular location">
    <subcellularLocation>
        <location evidence="1">Cell envelope</location>
    </subcellularLocation>
</comment>
<dbReference type="STRING" id="31965.AWH51_04945"/>
<dbReference type="Proteomes" id="UP000076218">
    <property type="component" value="Unassembled WGS sequence"/>
</dbReference>
<protein>
    <recommendedName>
        <fullName evidence="5">Periplasmic binding protein domain-containing protein</fullName>
    </recommendedName>
</protein>
<accession>A0A154V436</accession>
<dbReference type="Gene3D" id="3.40.50.2300">
    <property type="match status" value="2"/>
</dbReference>
<feature type="chain" id="PRO_5039166263" description="Periplasmic binding protein domain-containing protein" evidence="4">
    <location>
        <begin position="23"/>
        <end position="354"/>
    </location>
</feature>
<dbReference type="InterPro" id="IPR025997">
    <property type="entry name" value="SBP_2_dom"/>
</dbReference>
<dbReference type="GO" id="GO:0030313">
    <property type="term" value="C:cell envelope"/>
    <property type="evidence" value="ECO:0007669"/>
    <property type="project" value="UniProtKB-SubCell"/>
</dbReference>
<name>A0A154V436_9MICO</name>
<proteinExistence type="inferred from homology"/>
<keyword evidence="3 4" id="KW-0732">Signal</keyword>
<dbReference type="GO" id="GO:0030246">
    <property type="term" value="F:carbohydrate binding"/>
    <property type="evidence" value="ECO:0007669"/>
    <property type="project" value="UniProtKB-ARBA"/>
</dbReference>
<dbReference type="RefSeq" id="WP_063070653.1">
    <property type="nucleotide sequence ID" value="NZ_LQXA01000013.1"/>
</dbReference>
<dbReference type="InterPro" id="IPR028082">
    <property type="entry name" value="Peripla_BP_I"/>
</dbReference>
<gene>
    <name evidence="6" type="ORF">AWH51_04945</name>
</gene>
<feature type="domain" description="Periplasmic binding protein" evidence="5">
    <location>
        <begin position="76"/>
        <end position="329"/>
    </location>
</feature>
<evidence type="ECO:0000256" key="4">
    <source>
        <dbReference type="SAM" id="SignalP"/>
    </source>
</evidence>
<dbReference type="PROSITE" id="PS51257">
    <property type="entry name" value="PROKAR_LIPOPROTEIN"/>
    <property type="match status" value="1"/>
</dbReference>
<evidence type="ECO:0000256" key="2">
    <source>
        <dbReference type="ARBA" id="ARBA00007639"/>
    </source>
</evidence>
<evidence type="ECO:0000256" key="3">
    <source>
        <dbReference type="ARBA" id="ARBA00022729"/>
    </source>
</evidence>
<dbReference type="EMBL" id="LQXA01000013">
    <property type="protein sequence ID" value="KZC96132.1"/>
    <property type="molecule type" value="Genomic_DNA"/>
</dbReference>
<dbReference type="OrthoDB" id="9813037at2"/>